<sequence>MSTFDVLSRYGTAALLRFAGAVALFLALHLARIPLVLTARVLEVAMRRLDGYATRQASRPPRGPINHYFTTDLGKEVPA</sequence>
<protein>
    <submittedName>
        <fullName evidence="2">Uncharacterized protein</fullName>
    </submittedName>
</protein>
<evidence type="ECO:0000313" key="2">
    <source>
        <dbReference type="EMBL" id="NIJ14302.1"/>
    </source>
</evidence>
<keyword evidence="1" id="KW-0472">Membrane</keyword>
<keyword evidence="3" id="KW-1185">Reference proteome</keyword>
<name>A0A7X5UUX9_9PSEU</name>
<evidence type="ECO:0000313" key="3">
    <source>
        <dbReference type="Proteomes" id="UP000545493"/>
    </source>
</evidence>
<keyword evidence="1" id="KW-1133">Transmembrane helix</keyword>
<comment type="caution">
    <text evidence="2">The sequence shown here is derived from an EMBL/GenBank/DDBJ whole genome shotgun (WGS) entry which is preliminary data.</text>
</comment>
<feature type="transmembrane region" description="Helical" evidence="1">
    <location>
        <begin position="15"/>
        <end position="39"/>
    </location>
</feature>
<gene>
    <name evidence="2" type="ORF">FHU38_004646</name>
</gene>
<dbReference type="RefSeq" id="WP_167175134.1">
    <property type="nucleotide sequence ID" value="NZ_JAAOYM010000001.1"/>
</dbReference>
<reference evidence="2 3" key="1">
    <citation type="submission" date="2020-03" db="EMBL/GenBank/DDBJ databases">
        <title>Sequencing the genomes of 1000 actinobacteria strains.</title>
        <authorList>
            <person name="Klenk H.-P."/>
        </authorList>
    </citation>
    <scope>NUCLEOTIDE SEQUENCE [LARGE SCALE GENOMIC DNA]</scope>
    <source>
        <strain evidence="2 3">DSM 45685</strain>
    </source>
</reference>
<evidence type="ECO:0000256" key="1">
    <source>
        <dbReference type="SAM" id="Phobius"/>
    </source>
</evidence>
<organism evidence="2 3">
    <name type="scientific">Saccharomonospora amisosensis</name>
    <dbReference type="NCBI Taxonomy" id="1128677"/>
    <lineage>
        <taxon>Bacteria</taxon>
        <taxon>Bacillati</taxon>
        <taxon>Actinomycetota</taxon>
        <taxon>Actinomycetes</taxon>
        <taxon>Pseudonocardiales</taxon>
        <taxon>Pseudonocardiaceae</taxon>
        <taxon>Saccharomonospora</taxon>
    </lineage>
</organism>
<proteinExistence type="predicted"/>
<accession>A0A7X5UUX9</accession>
<dbReference type="Proteomes" id="UP000545493">
    <property type="component" value="Unassembled WGS sequence"/>
</dbReference>
<dbReference type="EMBL" id="JAAOYM010000001">
    <property type="protein sequence ID" value="NIJ14302.1"/>
    <property type="molecule type" value="Genomic_DNA"/>
</dbReference>
<keyword evidence="1" id="KW-0812">Transmembrane</keyword>
<dbReference type="AlphaFoldDB" id="A0A7X5UUX9"/>